<evidence type="ECO:0000313" key="2">
    <source>
        <dbReference type="EnsemblPlants" id="AET1Gv20474500.12"/>
    </source>
</evidence>
<sequence>LFAGEASNTDSTDLDEPVESSNTGPIDLDPFDYVYSNIPDSTHILKHAENCEHCKAKKFQYETDGFCCRNGEIELAEPEPLPELMRLWSSADADSRHFRESIRFFNG</sequence>
<reference evidence="2" key="4">
    <citation type="submission" date="2019-03" db="UniProtKB">
        <authorList>
            <consortium name="EnsemblPlants"/>
        </authorList>
    </citation>
    <scope>IDENTIFICATION</scope>
</reference>
<feature type="compositionally biased region" description="Polar residues" evidence="1">
    <location>
        <begin position="1"/>
        <end position="11"/>
    </location>
</feature>
<organism evidence="2 3">
    <name type="scientific">Aegilops tauschii subsp. strangulata</name>
    <name type="common">Goatgrass</name>
    <dbReference type="NCBI Taxonomy" id="200361"/>
    <lineage>
        <taxon>Eukaryota</taxon>
        <taxon>Viridiplantae</taxon>
        <taxon>Streptophyta</taxon>
        <taxon>Embryophyta</taxon>
        <taxon>Tracheophyta</taxon>
        <taxon>Spermatophyta</taxon>
        <taxon>Magnoliopsida</taxon>
        <taxon>Liliopsida</taxon>
        <taxon>Poales</taxon>
        <taxon>Poaceae</taxon>
        <taxon>BOP clade</taxon>
        <taxon>Pooideae</taxon>
        <taxon>Triticodae</taxon>
        <taxon>Triticeae</taxon>
        <taxon>Triticinae</taxon>
        <taxon>Aegilops</taxon>
    </lineage>
</organism>
<reference evidence="3" key="1">
    <citation type="journal article" date="2014" name="Science">
        <title>Ancient hybridizations among the ancestral genomes of bread wheat.</title>
        <authorList>
            <consortium name="International Wheat Genome Sequencing Consortium,"/>
            <person name="Marcussen T."/>
            <person name="Sandve S.R."/>
            <person name="Heier L."/>
            <person name="Spannagl M."/>
            <person name="Pfeifer M."/>
            <person name="Jakobsen K.S."/>
            <person name="Wulff B.B."/>
            <person name="Steuernagel B."/>
            <person name="Mayer K.F."/>
            <person name="Olsen O.A."/>
        </authorList>
    </citation>
    <scope>NUCLEOTIDE SEQUENCE [LARGE SCALE GENOMIC DNA]</scope>
    <source>
        <strain evidence="3">cv. AL8/78</strain>
    </source>
</reference>
<evidence type="ECO:0000256" key="1">
    <source>
        <dbReference type="SAM" id="MobiDB-lite"/>
    </source>
</evidence>
<reference evidence="3" key="2">
    <citation type="journal article" date="2017" name="Nat. Plants">
        <title>The Aegilops tauschii genome reveals multiple impacts of transposons.</title>
        <authorList>
            <person name="Zhao G."/>
            <person name="Zou C."/>
            <person name="Li K."/>
            <person name="Wang K."/>
            <person name="Li T."/>
            <person name="Gao L."/>
            <person name="Zhang X."/>
            <person name="Wang H."/>
            <person name="Yang Z."/>
            <person name="Liu X."/>
            <person name="Jiang W."/>
            <person name="Mao L."/>
            <person name="Kong X."/>
            <person name="Jiao Y."/>
            <person name="Jia J."/>
        </authorList>
    </citation>
    <scope>NUCLEOTIDE SEQUENCE [LARGE SCALE GENOMIC DNA]</scope>
    <source>
        <strain evidence="3">cv. AL8/78</strain>
    </source>
</reference>
<dbReference type="EnsemblPlants" id="AET1Gv20474500.12">
    <property type="protein sequence ID" value="AET1Gv20474500.12"/>
    <property type="gene ID" value="AET1Gv20474500"/>
</dbReference>
<reference evidence="2" key="5">
    <citation type="journal article" date="2021" name="G3 (Bethesda)">
        <title>Aegilops tauschii genome assembly Aet v5.0 features greater sequence contiguity and improved annotation.</title>
        <authorList>
            <person name="Wang L."/>
            <person name="Zhu T."/>
            <person name="Rodriguez J.C."/>
            <person name="Deal K.R."/>
            <person name="Dubcovsky J."/>
            <person name="McGuire P.E."/>
            <person name="Lux T."/>
            <person name="Spannagl M."/>
            <person name="Mayer K.F.X."/>
            <person name="Baldrich P."/>
            <person name="Meyers B.C."/>
            <person name="Huo N."/>
            <person name="Gu Y.Q."/>
            <person name="Zhou H."/>
            <person name="Devos K.M."/>
            <person name="Bennetzen J.L."/>
            <person name="Unver T."/>
            <person name="Budak H."/>
            <person name="Gulick P.J."/>
            <person name="Galiba G."/>
            <person name="Kalapos B."/>
            <person name="Nelson D.R."/>
            <person name="Li P."/>
            <person name="You F.M."/>
            <person name="Luo M.C."/>
            <person name="Dvorak J."/>
        </authorList>
    </citation>
    <scope>NUCLEOTIDE SEQUENCE [LARGE SCALE GENOMIC DNA]</scope>
    <source>
        <strain evidence="2">cv. AL8/78</strain>
    </source>
</reference>
<reference evidence="2" key="3">
    <citation type="journal article" date="2017" name="Nature">
        <title>Genome sequence of the progenitor of the wheat D genome Aegilops tauschii.</title>
        <authorList>
            <person name="Luo M.C."/>
            <person name="Gu Y.Q."/>
            <person name="Puiu D."/>
            <person name="Wang H."/>
            <person name="Twardziok S.O."/>
            <person name="Deal K.R."/>
            <person name="Huo N."/>
            <person name="Zhu T."/>
            <person name="Wang L."/>
            <person name="Wang Y."/>
            <person name="McGuire P.E."/>
            <person name="Liu S."/>
            <person name="Long H."/>
            <person name="Ramasamy R.K."/>
            <person name="Rodriguez J.C."/>
            <person name="Van S.L."/>
            <person name="Yuan L."/>
            <person name="Wang Z."/>
            <person name="Xia Z."/>
            <person name="Xiao L."/>
            <person name="Anderson O.D."/>
            <person name="Ouyang S."/>
            <person name="Liang Y."/>
            <person name="Zimin A.V."/>
            <person name="Pertea G."/>
            <person name="Qi P."/>
            <person name="Bennetzen J.L."/>
            <person name="Dai X."/>
            <person name="Dawson M.W."/>
            <person name="Muller H.G."/>
            <person name="Kugler K."/>
            <person name="Rivarola-Duarte L."/>
            <person name="Spannagl M."/>
            <person name="Mayer K.F.X."/>
            <person name="Lu F.H."/>
            <person name="Bevan M.W."/>
            <person name="Leroy P."/>
            <person name="Li P."/>
            <person name="You F.M."/>
            <person name="Sun Q."/>
            <person name="Liu Z."/>
            <person name="Lyons E."/>
            <person name="Wicker T."/>
            <person name="Salzberg S.L."/>
            <person name="Devos K.M."/>
            <person name="Dvorak J."/>
        </authorList>
    </citation>
    <scope>NUCLEOTIDE SEQUENCE [LARGE SCALE GENOMIC DNA]</scope>
    <source>
        <strain evidence="2">cv. AL8/78</strain>
    </source>
</reference>
<keyword evidence="3" id="KW-1185">Reference proteome</keyword>
<proteinExistence type="predicted"/>
<protein>
    <submittedName>
        <fullName evidence="2">Uncharacterized protein</fullName>
    </submittedName>
</protein>
<dbReference type="Gramene" id="AET1Gv20474500.12">
    <property type="protein sequence ID" value="AET1Gv20474500.12"/>
    <property type="gene ID" value="AET1Gv20474500"/>
</dbReference>
<name>A0A452YMY7_AEGTS</name>
<evidence type="ECO:0000313" key="3">
    <source>
        <dbReference type="Proteomes" id="UP000015105"/>
    </source>
</evidence>
<dbReference type="AlphaFoldDB" id="A0A452YMY7"/>
<accession>A0A452YMY7</accession>
<dbReference type="Proteomes" id="UP000015105">
    <property type="component" value="Chromosome 1D"/>
</dbReference>
<feature type="region of interest" description="Disordered" evidence="1">
    <location>
        <begin position="1"/>
        <end position="26"/>
    </location>
</feature>